<gene>
    <name evidence="2" type="ORF">OB919_11435</name>
</gene>
<feature type="transmembrane region" description="Helical" evidence="1">
    <location>
        <begin position="318"/>
        <end position="340"/>
    </location>
</feature>
<dbReference type="PANTHER" id="PTHR20992:SF9">
    <property type="entry name" value="AT15442P-RELATED"/>
    <property type="match status" value="1"/>
</dbReference>
<evidence type="ECO:0000313" key="2">
    <source>
        <dbReference type="EMBL" id="MCU4752596.1"/>
    </source>
</evidence>
<organism evidence="2 3">
    <name type="scientific">Natronosalvus hydrolyticus</name>
    <dbReference type="NCBI Taxonomy" id="2979988"/>
    <lineage>
        <taxon>Archaea</taxon>
        <taxon>Methanobacteriati</taxon>
        <taxon>Methanobacteriota</taxon>
        <taxon>Stenosarchaea group</taxon>
        <taxon>Halobacteria</taxon>
        <taxon>Halobacteriales</taxon>
        <taxon>Natrialbaceae</taxon>
        <taxon>Natronosalvus</taxon>
    </lineage>
</organism>
<keyword evidence="1" id="KW-0812">Transmembrane</keyword>
<dbReference type="Pfam" id="PF04087">
    <property type="entry name" value="DUF389"/>
    <property type="match status" value="1"/>
</dbReference>
<feature type="transmembrane region" description="Helical" evidence="1">
    <location>
        <begin position="140"/>
        <end position="162"/>
    </location>
</feature>
<feature type="transmembrane region" description="Helical" evidence="1">
    <location>
        <begin position="272"/>
        <end position="297"/>
    </location>
</feature>
<comment type="caution">
    <text evidence="2">The sequence shown here is derived from an EMBL/GenBank/DDBJ whole genome shotgun (WGS) entry which is preliminary data.</text>
</comment>
<name>A0AAP2Z8C7_9EURY</name>
<reference evidence="2 3" key="1">
    <citation type="submission" date="2022-09" db="EMBL/GenBank/DDBJ databases">
        <title>Enrichment on poylsaccharides allowed isolation of novel metabolic and taxonomic groups of Haloarchaea.</title>
        <authorList>
            <person name="Sorokin D.Y."/>
            <person name="Elcheninov A.G."/>
            <person name="Khizhniak T.V."/>
            <person name="Kolganova T.V."/>
            <person name="Kublanov I.V."/>
        </authorList>
    </citation>
    <scope>NUCLEOTIDE SEQUENCE [LARGE SCALE GENOMIC DNA]</scope>
    <source>
        <strain evidence="2 3">AArc-curdl1</strain>
    </source>
</reference>
<accession>A0AAP2Z8C7</accession>
<feature type="transmembrane region" description="Helical" evidence="1">
    <location>
        <begin position="174"/>
        <end position="199"/>
    </location>
</feature>
<feature type="transmembrane region" description="Helical" evidence="1">
    <location>
        <begin position="219"/>
        <end position="236"/>
    </location>
</feature>
<keyword evidence="1" id="KW-0472">Membrane</keyword>
<dbReference type="EMBL" id="JAOPJZ010000008">
    <property type="protein sequence ID" value="MCU4752596.1"/>
    <property type="molecule type" value="Genomic_DNA"/>
</dbReference>
<feature type="transmembrane region" description="Helical" evidence="1">
    <location>
        <begin position="243"/>
        <end position="266"/>
    </location>
</feature>
<keyword evidence="1" id="KW-1133">Transmembrane helix</keyword>
<dbReference type="AlphaFoldDB" id="A0AAP2Z8C7"/>
<dbReference type="RefSeq" id="WP_342808928.1">
    <property type="nucleotide sequence ID" value="NZ_JAOPJZ010000008.1"/>
</dbReference>
<dbReference type="NCBIfam" id="TIGR00341">
    <property type="entry name" value="TIGR00341 family protein"/>
    <property type="match status" value="1"/>
</dbReference>
<sequence>MRLVQITIPTGKRDTVRRLLEEEGFDYTFTDETSDREYETVAYIPLPKAGVEPVMDKLKALGMNEEAITVVLEANTVVSAHFEELEERYEEETSEERIAREELRSSANALLPARRNYVVLTVVSALVATAGLLLNSAAVVVGSMVIAPLVGPALAASVGTVIDDYELRVRGVALQALGIGCAIASAAIFAGVVQFANLVPPGIDVLSIDQVRERLAPDFLALVIALGAGVAGALSLSTGVSAALVGVMIAVALIPPAAVVGIGIAWGEPTLALGSGILVLVNVLSINMAALAVLWYQGYRPDSWFRASDARMKTLTRIGVLAGIILILSVFLGGVTYASYQGALEEETIREETEAILDEHEELTMIEFEAERDDNPLQASPDRVVVTVGIEPGAERPPIASELRERVGADVTIEVRFVEIQTE</sequence>
<dbReference type="PANTHER" id="PTHR20992">
    <property type="entry name" value="AT15442P-RELATED"/>
    <property type="match status" value="1"/>
</dbReference>
<keyword evidence="3" id="KW-1185">Reference proteome</keyword>
<feature type="transmembrane region" description="Helical" evidence="1">
    <location>
        <begin position="117"/>
        <end position="134"/>
    </location>
</feature>
<protein>
    <submittedName>
        <fullName evidence="2">TIGR00341 family protein</fullName>
    </submittedName>
</protein>
<dbReference type="Proteomes" id="UP001321047">
    <property type="component" value="Unassembled WGS sequence"/>
</dbReference>
<proteinExistence type="predicted"/>
<dbReference type="InterPro" id="IPR005240">
    <property type="entry name" value="DUF389"/>
</dbReference>
<evidence type="ECO:0000313" key="3">
    <source>
        <dbReference type="Proteomes" id="UP001321047"/>
    </source>
</evidence>
<evidence type="ECO:0000256" key="1">
    <source>
        <dbReference type="SAM" id="Phobius"/>
    </source>
</evidence>